<dbReference type="AlphaFoldDB" id="K1XXY0"/>
<feature type="transmembrane region" description="Helical" evidence="1">
    <location>
        <begin position="24"/>
        <end position="45"/>
    </location>
</feature>
<dbReference type="Proteomes" id="UP000006753">
    <property type="component" value="Unassembled WGS sequence"/>
</dbReference>
<sequence length="370" mass="42512">MTFIRTRTLVLKYRLSSLRASETYTFRSFIALTPVILMPFLFTALKRSLCTGSTRLMRLILIRIEATLYRGRNAFHFNEADLMYFRNDTFKYEQVLEKVRKTINDLNLKRRYKALKAQRESIKEVARERAKALIRAANGGNAEAFHKLEPAYTAIFNRNALRSEDLRNLLVILPKALKAALKLKAKPFKTAKSYERLGKVISFLGIDYEATRIKLLKGRDLLKNLTFSKTIAFFAALFTFKRSSFEATVSVAEASEDCLIISSKLIPKATDDPNSTLYRTRKEIFSDLAKVFGIYKTKDKKIRPINEADGVKAVLSGKQYLFPRIADIPRSFRITLERIANLDVGNILRLKEKDLFKKMMLSKEKSIAFA</sequence>
<keyword evidence="1" id="KW-0812">Transmembrane</keyword>
<dbReference type="KEGG" id="mbe:MBM_04003"/>
<accession>K1XXY0</accession>
<organism evidence="2 3">
    <name type="scientific">Marssonina brunnea f. sp. multigermtubi (strain MB_m1)</name>
    <name type="common">Marssonina leaf spot fungus</name>
    <dbReference type="NCBI Taxonomy" id="1072389"/>
    <lineage>
        <taxon>Eukaryota</taxon>
        <taxon>Fungi</taxon>
        <taxon>Dikarya</taxon>
        <taxon>Ascomycota</taxon>
        <taxon>Pezizomycotina</taxon>
        <taxon>Leotiomycetes</taxon>
        <taxon>Helotiales</taxon>
        <taxon>Drepanopezizaceae</taxon>
        <taxon>Drepanopeziza</taxon>
    </lineage>
</organism>
<evidence type="ECO:0000256" key="1">
    <source>
        <dbReference type="SAM" id="Phobius"/>
    </source>
</evidence>
<keyword evidence="1" id="KW-1133">Transmembrane helix</keyword>
<protein>
    <submittedName>
        <fullName evidence="2">Uncharacterized protein</fullName>
    </submittedName>
</protein>
<dbReference type="EMBL" id="JH921435">
    <property type="protein sequence ID" value="EKD17634.1"/>
    <property type="molecule type" value="Genomic_DNA"/>
</dbReference>
<proteinExistence type="predicted"/>
<reference evidence="2 3" key="1">
    <citation type="journal article" date="2012" name="BMC Genomics">
        <title>Sequencing the genome of Marssonina brunnea reveals fungus-poplar co-evolution.</title>
        <authorList>
            <person name="Zhu S."/>
            <person name="Cao Y.-Z."/>
            <person name="Jiang C."/>
            <person name="Tan B.-Y."/>
            <person name="Wang Z."/>
            <person name="Feng S."/>
            <person name="Zhang L."/>
            <person name="Su X.-H."/>
            <person name="Brejova B."/>
            <person name="Vinar T."/>
            <person name="Xu M."/>
            <person name="Wang M.-X."/>
            <person name="Zhang S.-G."/>
            <person name="Huang M.-R."/>
            <person name="Wu R."/>
            <person name="Zhou Y."/>
        </authorList>
    </citation>
    <scope>NUCLEOTIDE SEQUENCE [LARGE SCALE GENOMIC DNA]</scope>
    <source>
        <strain evidence="2 3">MB_m1</strain>
    </source>
</reference>
<evidence type="ECO:0000313" key="2">
    <source>
        <dbReference type="EMBL" id="EKD17634.1"/>
    </source>
</evidence>
<name>K1XXY0_MARBU</name>
<keyword evidence="3" id="KW-1185">Reference proteome</keyword>
<evidence type="ECO:0000313" key="3">
    <source>
        <dbReference type="Proteomes" id="UP000006753"/>
    </source>
</evidence>
<dbReference type="InParanoid" id="K1XXY0"/>
<keyword evidence="1" id="KW-0472">Membrane</keyword>
<dbReference type="HOGENOM" id="CLU_748175_0_0_1"/>
<gene>
    <name evidence="2" type="ORF">MBM_04003</name>
</gene>